<dbReference type="Proteomes" id="UP001207736">
    <property type="component" value="Unassembled WGS sequence"/>
</dbReference>
<dbReference type="Proteomes" id="UP001208692">
    <property type="component" value="Unassembled WGS sequence"/>
</dbReference>
<name>A0AAV5AYJ4_9FLAO</name>
<organism evidence="1 3">
    <name type="scientific">Capnocytophaga catalasegens</name>
    <dbReference type="NCBI Taxonomy" id="1004260"/>
    <lineage>
        <taxon>Bacteria</taxon>
        <taxon>Pseudomonadati</taxon>
        <taxon>Bacteroidota</taxon>
        <taxon>Flavobacteriia</taxon>
        <taxon>Flavobacteriales</taxon>
        <taxon>Flavobacteriaceae</taxon>
        <taxon>Capnocytophaga</taxon>
    </lineage>
</organism>
<evidence type="ECO:0000313" key="2">
    <source>
        <dbReference type="EMBL" id="GJM52144.1"/>
    </source>
</evidence>
<dbReference type="AlphaFoldDB" id="A0AAV5AYJ4"/>
<dbReference type="Pfam" id="PF19775">
    <property type="entry name" value="DUF6261"/>
    <property type="match status" value="1"/>
</dbReference>
<evidence type="ECO:0008006" key="5">
    <source>
        <dbReference type="Google" id="ProtNLM"/>
    </source>
</evidence>
<keyword evidence="4" id="KW-1185">Reference proteome</keyword>
<evidence type="ECO:0000313" key="4">
    <source>
        <dbReference type="Proteomes" id="UP001208692"/>
    </source>
</evidence>
<sequence>MEEILKIKEARFSKLNHEEYTHFIRSAERLILTATPEKLGVSEDIVNEFSANIEKLTQVIRHSRVSNETAEMTKLDKQRDDVAVYLLTIVRNERKTPIEAKQKAAMALYNITKNYQGIQLLPKRRETQAIDSLLSDLSTSENAAYIAKLSLTDVVNQLSKINKRYDELTAQRADNQLAQNVESAKKIRIKTTEQYDTIVMYAFASSIINPSNESKVFVMSLNKLIDDTNTAYKRRMSRIKKENN</sequence>
<accession>A0AAV5AYJ4</accession>
<dbReference type="InterPro" id="IPR046228">
    <property type="entry name" value="DUF6261"/>
</dbReference>
<comment type="caution">
    <text evidence="1">The sequence shown here is derived from an EMBL/GenBank/DDBJ whole genome shotgun (WGS) entry which is preliminary data.</text>
</comment>
<proteinExistence type="predicted"/>
<protein>
    <recommendedName>
        <fullName evidence="5">Hemagglutinin</fullName>
    </recommendedName>
</protein>
<evidence type="ECO:0000313" key="3">
    <source>
        <dbReference type="Proteomes" id="UP001207736"/>
    </source>
</evidence>
<dbReference type="EMBL" id="BQKB01000009">
    <property type="protein sequence ID" value="GJM52144.1"/>
    <property type="molecule type" value="Genomic_DNA"/>
</dbReference>
<gene>
    <name evidence="1" type="ORF">RCZ15_19330</name>
    <name evidence="2" type="ORF">RCZ16_04620</name>
</gene>
<evidence type="ECO:0000313" key="1">
    <source>
        <dbReference type="EMBL" id="GJM50960.1"/>
    </source>
</evidence>
<dbReference type="EMBL" id="BQKA01000036">
    <property type="protein sequence ID" value="GJM50960.1"/>
    <property type="molecule type" value="Genomic_DNA"/>
</dbReference>
<reference evidence="1 4" key="1">
    <citation type="submission" date="2021-11" db="EMBL/GenBank/DDBJ databases">
        <title>Draft genome sequence of Capnocytophaga sp. strain KC07075 isolated from cat oral cavity.</title>
        <authorList>
            <person name="Suzuki M."/>
            <person name="Imaoka K."/>
            <person name="Kimura M."/>
            <person name="Morikawa S."/>
            <person name="Maeda K."/>
        </authorList>
    </citation>
    <scope>NUCLEOTIDE SEQUENCE</scope>
    <source>
        <strain evidence="1">KC07075</strain>
        <strain evidence="2 4">KC07079</strain>
    </source>
</reference>